<name>A0A420TCK6_GIBIN</name>
<accession>A0A420TCK6</accession>
<sequence>MASQETVSESPSKNIHEFLQRHPQVGRGAAGKAELDNLHQGRETFCINCKIFDNAVLHRDYDCDSMKLVFAYVYVNDEQAVADSVKDAEVLVCDCGVGREEGPDHHLHEFMRVAEPDCKVHREGDSNLECKDCRPLWFGSNCRGVKGCDRGWLWGMGVSWAG</sequence>
<reference evidence="1 2" key="1">
    <citation type="journal article" date="2018" name="Sci. Rep.">
        <title>Characterisation of pathogen-specific regions and novel effector candidates in Fusarium oxysporum f. sp. cepae.</title>
        <authorList>
            <person name="Armitage A.D."/>
            <person name="Taylor A."/>
            <person name="Sobczyk M.K."/>
            <person name="Baxter L."/>
            <person name="Greenfield B.P."/>
            <person name="Bates H.J."/>
            <person name="Wilson F."/>
            <person name="Jackson A.C."/>
            <person name="Ott S."/>
            <person name="Harrison R.J."/>
            <person name="Clarkson J.P."/>
        </authorList>
    </citation>
    <scope>NUCLEOTIDE SEQUENCE [LARGE SCALE GENOMIC DNA]</scope>
    <source>
        <strain evidence="1 2">Fp_A8</strain>
    </source>
</reference>
<organism evidence="1 2">
    <name type="scientific">Gibberella intermedia</name>
    <name type="common">Bulb rot disease fungus</name>
    <name type="synonym">Fusarium proliferatum</name>
    <dbReference type="NCBI Taxonomy" id="948311"/>
    <lineage>
        <taxon>Eukaryota</taxon>
        <taxon>Fungi</taxon>
        <taxon>Dikarya</taxon>
        <taxon>Ascomycota</taxon>
        <taxon>Pezizomycotina</taxon>
        <taxon>Sordariomycetes</taxon>
        <taxon>Hypocreomycetidae</taxon>
        <taxon>Hypocreales</taxon>
        <taxon>Nectriaceae</taxon>
        <taxon>Fusarium</taxon>
        <taxon>Fusarium fujikuroi species complex</taxon>
    </lineage>
</organism>
<protein>
    <submittedName>
        <fullName evidence="1">Uncharacterized protein</fullName>
    </submittedName>
</protein>
<evidence type="ECO:0000313" key="1">
    <source>
        <dbReference type="EMBL" id="RKL39261.1"/>
    </source>
</evidence>
<gene>
    <name evidence="1" type="ORF">BFJ72_g6733</name>
</gene>
<dbReference type="EMBL" id="MRDB01000021">
    <property type="protein sequence ID" value="RKL39261.1"/>
    <property type="molecule type" value="Genomic_DNA"/>
</dbReference>
<proteinExistence type="predicted"/>
<dbReference type="AlphaFoldDB" id="A0A420TCK6"/>
<dbReference type="Proteomes" id="UP000283569">
    <property type="component" value="Unassembled WGS sequence"/>
</dbReference>
<evidence type="ECO:0000313" key="2">
    <source>
        <dbReference type="Proteomes" id="UP000283569"/>
    </source>
</evidence>
<comment type="caution">
    <text evidence="1">The sequence shown here is derived from an EMBL/GenBank/DDBJ whole genome shotgun (WGS) entry which is preliminary data.</text>
</comment>